<dbReference type="Proteomes" id="UP001317532">
    <property type="component" value="Chromosome"/>
</dbReference>
<dbReference type="InterPro" id="IPR003759">
    <property type="entry name" value="Cbl-bd_cap"/>
</dbReference>
<protein>
    <recommendedName>
        <fullName evidence="2">B12-binding domain-containing protein</fullName>
    </recommendedName>
</protein>
<dbReference type="InterPro" id="IPR036594">
    <property type="entry name" value="Meth_synthase_dom"/>
</dbReference>
<dbReference type="Pfam" id="PF13581">
    <property type="entry name" value="HATPase_c_2"/>
    <property type="match status" value="1"/>
</dbReference>
<dbReference type="InterPro" id="IPR050267">
    <property type="entry name" value="Anti-sigma-factor_SerPK"/>
</dbReference>
<evidence type="ECO:0000313" key="4">
    <source>
        <dbReference type="Proteomes" id="UP001317532"/>
    </source>
</evidence>
<dbReference type="PROSITE" id="PS51332">
    <property type="entry name" value="B12_BINDING"/>
    <property type="match status" value="1"/>
</dbReference>
<dbReference type="AlphaFoldDB" id="A0AAN1XZQ3"/>
<dbReference type="InterPro" id="IPR003594">
    <property type="entry name" value="HATPase_dom"/>
</dbReference>
<dbReference type="GO" id="GO:0004674">
    <property type="term" value="F:protein serine/threonine kinase activity"/>
    <property type="evidence" value="ECO:0007669"/>
    <property type="project" value="UniProtKB-KW"/>
</dbReference>
<feature type="domain" description="B12-binding" evidence="2">
    <location>
        <begin position="358"/>
        <end position="488"/>
    </location>
</feature>
<dbReference type="EMBL" id="AP025523">
    <property type="protein sequence ID" value="BDE07914.1"/>
    <property type="molecule type" value="Genomic_DNA"/>
</dbReference>
<dbReference type="CDD" id="cd16936">
    <property type="entry name" value="HATPase_RsbW-like"/>
    <property type="match status" value="1"/>
</dbReference>
<evidence type="ECO:0000259" key="2">
    <source>
        <dbReference type="PROSITE" id="PS51332"/>
    </source>
</evidence>
<name>A0AAN1XZQ3_UNVUL</name>
<dbReference type="InterPro" id="IPR006158">
    <property type="entry name" value="Cobalamin-bd"/>
</dbReference>
<dbReference type="InterPro" id="IPR036724">
    <property type="entry name" value="Cobalamin-bd_sf"/>
</dbReference>
<dbReference type="Gene3D" id="3.30.565.10">
    <property type="entry name" value="Histidine kinase-like ATPase, C-terminal domain"/>
    <property type="match status" value="1"/>
</dbReference>
<dbReference type="PANTHER" id="PTHR35526">
    <property type="entry name" value="ANTI-SIGMA-F FACTOR RSBW-RELATED"/>
    <property type="match status" value="1"/>
</dbReference>
<sequence length="488" mass="51720">MRCVWAFAARDAAALSRQRGRYLAALQSIARPDSDFDGAGVIFGEFVNNAAAHAPGPVLAELIVDEGAAYLTVEDLGPGVRENTRSAPHPHAVSGRGLALVESLAHEVTIEPRAVIGTIAQAELPVTVDASARERPDAGEAARAAFADYELECWMTRRAERLAQRIARSAPRDLHAFFHAAPGEHVPPHLAESVRALALGIGLGTWPLWVADARWTGRVAAARGLDPAVARRVWSRFFNVLGVNVPVPHRARIRAIAQHALQDGDAAAHAALSPLARRYVEAVDRSVAESRALLHDARGGGMSVAELYDGVLAPAMQETGRQWEAATIGIAHERRRTSATRERIAELRDRPRPHARRLGTIFAACAPGEDHDIGLRMVANLAEDAGWDVAFLGARVPAVQIVAGALAARPDVIALSASLTLTVSALVPLIASLRAHPELGGVPIVVGGGPFAAFRDLHAVVGADATAVDAASALEMFAQHARTLTPLT</sequence>
<keyword evidence="1" id="KW-0723">Serine/threonine-protein kinase</keyword>
<dbReference type="SUPFAM" id="SSF55874">
    <property type="entry name" value="ATPase domain of HSP90 chaperone/DNA topoisomerase II/histidine kinase"/>
    <property type="match status" value="1"/>
</dbReference>
<gene>
    <name evidence="3" type="ORF">WPS_31900</name>
</gene>
<evidence type="ECO:0000256" key="1">
    <source>
        <dbReference type="ARBA" id="ARBA00022527"/>
    </source>
</evidence>
<dbReference type="PANTHER" id="PTHR35526:SF3">
    <property type="entry name" value="ANTI-SIGMA-F FACTOR RSBW"/>
    <property type="match status" value="1"/>
</dbReference>
<keyword evidence="1" id="KW-0808">Transferase</keyword>
<dbReference type="Gene3D" id="3.40.50.280">
    <property type="entry name" value="Cobalamin-binding domain"/>
    <property type="match status" value="1"/>
</dbReference>
<dbReference type="SUPFAM" id="SSF52242">
    <property type="entry name" value="Cobalamin (vitamin B12)-binding domain"/>
    <property type="match status" value="1"/>
</dbReference>
<proteinExistence type="predicted"/>
<dbReference type="InterPro" id="IPR036890">
    <property type="entry name" value="HATPase_C_sf"/>
</dbReference>
<dbReference type="Gene3D" id="1.10.1240.10">
    <property type="entry name" value="Methionine synthase domain"/>
    <property type="match status" value="1"/>
</dbReference>
<reference evidence="3 4" key="1">
    <citation type="journal article" date="2022" name="ISME Commun">
        <title>Vulcanimicrobium alpinus gen. nov. sp. nov., the first cultivated representative of the candidate phylum 'Eremiobacterota', is a metabolically versatile aerobic anoxygenic phototroph.</title>
        <authorList>
            <person name="Yabe S."/>
            <person name="Muto K."/>
            <person name="Abe K."/>
            <person name="Yokota A."/>
            <person name="Staudigel H."/>
            <person name="Tebo B.M."/>
        </authorList>
    </citation>
    <scope>NUCLEOTIDE SEQUENCE [LARGE SCALE GENOMIC DNA]</scope>
    <source>
        <strain evidence="3 4">WC8-2</strain>
    </source>
</reference>
<dbReference type="Pfam" id="PF02310">
    <property type="entry name" value="B12-binding"/>
    <property type="match status" value="1"/>
</dbReference>
<accession>A0AAN1XZQ3</accession>
<evidence type="ECO:0000313" key="3">
    <source>
        <dbReference type="EMBL" id="BDE07914.1"/>
    </source>
</evidence>
<keyword evidence="1" id="KW-0418">Kinase</keyword>
<organism evidence="3 4">
    <name type="scientific">Vulcanimicrobium alpinum</name>
    <dbReference type="NCBI Taxonomy" id="3016050"/>
    <lineage>
        <taxon>Bacteria</taxon>
        <taxon>Bacillati</taxon>
        <taxon>Vulcanimicrobiota</taxon>
        <taxon>Vulcanimicrobiia</taxon>
        <taxon>Vulcanimicrobiales</taxon>
        <taxon>Vulcanimicrobiaceae</taxon>
        <taxon>Vulcanimicrobium</taxon>
    </lineage>
</organism>
<dbReference type="GO" id="GO:0046872">
    <property type="term" value="F:metal ion binding"/>
    <property type="evidence" value="ECO:0007669"/>
    <property type="project" value="InterPro"/>
</dbReference>
<dbReference type="KEGG" id="vab:WPS_31900"/>
<keyword evidence="4" id="KW-1185">Reference proteome</keyword>
<dbReference type="GO" id="GO:0031419">
    <property type="term" value="F:cobalamin binding"/>
    <property type="evidence" value="ECO:0007669"/>
    <property type="project" value="InterPro"/>
</dbReference>
<dbReference type="Pfam" id="PF02607">
    <property type="entry name" value="B12-binding_2"/>
    <property type="match status" value="1"/>
</dbReference>